<organism evidence="3 5">
    <name type="scientific">Pseudomonas grimontii</name>
    <dbReference type="NCBI Taxonomy" id="129847"/>
    <lineage>
        <taxon>Bacteria</taxon>
        <taxon>Pseudomonadati</taxon>
        <taxon>Pseudomonadota</taxon>
        <taxon>Gammaproteobacteria</taxon>
        <taxon>Pseudomonadales</taxon>
        <taxon>Pseudomonadaceae</taxon>
        <taxon>Pseudomonas</taxon>
    </lineage>
</organism>
<name>A0A1H1CWR6_9PSED</name>
<evidence type="ECO:0000313" key="5">
    <source>
        <dbReference type="Proteomes" id="UP000317267"/>
    </source>
</evidence>
<gene>
    <name evidence="3" type="ORF">FIV39_04435</name>
    <name evidence="2" type="ORF">SAMN04490186_1516</name>
</gene>
<dbReference type="Proteomes" id="UP000317267">
    <property type="component" value="Unassembled WGS sequence"/>
</dbReference>
<dbReference type="RefSeq" id="WP_090401104.1">
    <property type="nucleotide sequence ID" value="NZ_FNKM01000002.1"/>
</dbReference>
<evidence type="ECO:0000313" key="4">
    <source>
        <dbReference type="Proteomes" id="UP000198740"/>
    </source>
</evidence>
<dbReference type="EMBL" id="VFES01000002">
    <property type="protein sequence ID" value="TWR68923.1"/>
    <property type="molecule type" value="Genomic_DNA"/>
</dbReference>
<dbReference type="OrthoDB" id="6904647at2"/>
<reference evidence="3 5" key="2">
    <citation type="submission" date="2019-06" db="EMBL/GenBank/DDBJ databases">
        <title>Pseudomonas bimorpha sp. nov. isolated from bovine raw milk and skim milk concentrate.</title>
        <authorList>
            <person name="Hofmann K."/>
            <person name="Huptas C."/>
            <person name="Doll E."/>
            <person name="Scherer S."/>
            <person name="Wenning M."/>
        </authorList>
    </citation>
    <scope>NUCLEOTIDE SEQUENCE [LARGE SCALE GENOMIC DNA]</scope>
    <source>
        <strain evidence="3 5">DSM 17515</strain>
    </source>
</reference>
<dbReference type="Proteomes" id="UP000198740">
    <property type="component" value="Unassembled WGS sequence"/>
</dbReference>
<comment type="caution">
    <text evidence="3">The sequence shown here is derived from an EMBL/GenBank/DDBJ whole genome shotgun (WGS) entry which is preliminary data.</text>
</comment>
<reference evidence="2 4" key="1">
    <citation type="submission" date="2016-10" db="EMBL/GenBank/DDBJ databases">
        <authorList>
            <person name="Varghese N."/>
            <person name="Submissions S."/>
        </authorList>
    </citation>
    <scope>NUCLEOTIDE SEQUENCE [LARGE SCALE GENOMIC DNA]</scope>
    <source>
        <strain evidence="2 4">BS2976</strain>
    </source>
</reference>
<dbReference type="EMBL" id="FNKM01000002">
    <property type="protein sequence ID" value="SDQ68664.1"/>
    <property type="molecule type" value="Genomic_DNA"/>
</dbReference>
<proteinExistence type="predicted"/>
<sequence>MVTKQEIQGFIRAQVNKEFFEELGVLLPQTFQKALKETQELLIYTPHEDLRGHLRHSLVQESLAGMKRWNPIIKSTDPKGHNYVLLELGLLRITAVVLPWQKEIRDAKHRSELKTLNESLADTQMDWIDGLKHTVAEQLIHALVVVHAPPIRSEDQSEPRAIMMAVPYFNGKGFHMNCTFEDLLQSYSDNEAVQQKPVELVKLRDKMRRAEETEDQADDKQNAKR</sequence>
<evidence type="ECO:0000256" key="1">
    <source>
        <dbReference type="SAM" id="MobiDB-lite"/>
    </source>
</evidence>
<keyword evidence="4" id="KW-1185">Reference proteome</keyword>
<evidence type="ECO:0000313" key="3">
    <source>
        <dbReference type="EMBL" id="TWR68923.1"/>
    </source>
</evidence>
<dbReference type="AlphaFoldDB" id="A0A1H1CWR6"/>
<feature type="region of interest" description="Disordered" evidence="1">
    <location>
        <begin position="205"/>
        <end position="225"/>
    </location>
</feature>
<accession>A0A1H1CWR6</accession>
<protein>
    <submittedName>
        <fullName evidence="3">Uncharacterized protein</fullName>
    </submittedName>
</protein>
<evidence type="ECO:0000313" key="2">
    <source>
        <dbReference type="EMBL" id="SDQ68664.1"/>
    </source>
</evidence>